<keyword evidence="4" id="KW-1003">Cell membrane</keyword>
<dbReference type="GO" id="GO:0007168">
    <property type="term" value="P:receptor guanylyl cyclase signaling pathway"/>
    <property type="evidence" value="ECO:0007669"/>
    <property type="project" value="TreeGrafter"/>
</dbReference>
<evidence type="ECO:0000256" key="13">
    <source>
        <dbReference type="ARBA" id="ARBA00023239"/>
    </source>
</evidence>
<dbReference type="InterPro" id="IPR011009">
    <property type="entry name" value="Kinase-like_dom_sf"/>
</dbReference>
<comment type="subcellular location">
    <subcellularLocation>
        <location evidence="2">Cell membrane</location>
        <topology evidence="2">Single-pass type I membrane protein</topology>
    </subcellularLocation>
</comment>
<dbReference type="FunFam" id="3.30.70.1230:FF:000023">
    <property type="entry name" value="Guanylate cyclase"/>
    <property type="match status" value="1"/>
</dbReference>
<evidence type="ECO:0000256" key="6">
    <source>
        <dbReference type="ARBA" id="ARBA00022729"/>
    </source>
</evidence>
<feature type="domain" description="Guanylate cyclase" evidence="19">
    <location>
        <begin position="858"/>
        <end position="988"/>
    </location>
</feature>
<dbReference type="Gene3D" id="3.30.70.1230">
    <property type="entry name" value="Nucleotide cyclase"/>
    <property type="match status" value="1"/>
</dbReference>
<dbReference type="InterPro" id="IPR001245">
    <property type="entry name" value="Ser-Thr/Tyr_kinase_cat_dom"/>
</dbReference>
<evidence type="ECO:0000256" key="1">
    <source>
        <dbReference type="ARBA" id="ARBA00001436"/>
    </source>
</evidence>
<dbReference type="GO" id="GO:0007635">
    <property type="term" value="P:chemosensory behavior"/>
    <property type="evidence" value="ECO:0007669"/>
    <property type="project" value="UniProtKB-ARBA"/>
</dbReference>
<dbReference type="InterPro" id="IPR028082">
    <property type="entry name" value="Peripla_BP_I"/>
</dbReference>
<dbReference type="Pfam" id="PF07714">
    <property type="entry name" value="PK_Tyr_Ser-Thr"/>
    <property type="match status" value="1"/>
</dbReference>
<evidence type="ECO:0000259" key="19">
    <source>
        <dbReference type="PROSITE" id="PS50125"/>
    </source>
</evidence>
<dbReference type="PROSITE" id="PS50125">
    <property type="entry name" value="GUANYLATE_CYCLASE_2"/>
    <property type="match status" value="1"/>
</dbReference>
<dbReference type="GO" id="GO:0004016">
    <property type="term" value="F:adenylate cyclase activity"/>
    <property type="evidence" value="ECO:0007669"/>
    <property type="project" value="TreeGrafter"/>
</dbReference>
<dbReference type="AlphaFoldDB" id="A0A1I7U8C7"/>
<accession>A0A1I7U8C7</accession>
<organism evidence="20 21">
    <name type="scientific">Caenorhabditis tropicalis</name>
    <dbReference type="NCBI Taxonomy" id="1561998"/>
    <lineage>
        <taxon>Eukaryota</taxon>
        <taxon>Metazoa</taxon>
        <taxon>Ecdysozoa</taxon>
        <taxon>Nematoda</taxon>
        <taxon>Chromadorea</taxon>
        <taxon>Rhabditida</taxon>
        <taxon>Rhabditina</taxon>
        <taxon>Rhabditomorpha</taxon>
        <taxon>Rhabditoidea</taxon>
        <taxon>Rhabditidae</taxon>
        <taxon>Peloderinae</taxon>
        <taxon>Caenorhabditis</taxon>
    </lineage>
</organism>
<dbReference type="InterPro" id="IPR001054">
    <property type="entry name" value="A/G_cyclase"/>
</dbReference>
<dbReference type="STRING" id="1561998.A0A1I7U8C7"/>
<dbReference type="WBParaSite" id="Csp11.Scaffold629.g15888.t1">
    <property type="protein sequence ID" value="Csp11.Scaffold629.g15888.t1"/>
    <property type="gene ID" value="Csp11.Scaffold629.g15888"/>
</dbReference>
<evidence type="ECO:0000256" key="11">
    <source>
        <dbReference type="ARBA" id="ARBA00023170"/>
    </source>
</evidence>
<dbReference type="InterPro" id="IPR029787">
    <property type="entry name" value="Nucleotide_cyclase"/>
</dbReference>
<comment type="similarity">
    <text evidence="15">Belongs to the adenylyl cyclase class-4/guanylyl cyclase family.</text>
</comment>
<dbReference type="Pfam" id="PF00211">
    <property type="entry name" value="Guanylate_cyc"/>
    <property type="match status" value="1"/>
</dbReference>
<keyword evidence="12" id="KW-0325">Glycoprotein</keyword>
<dbReference type="InterPro" id="IPR001828">
    <property type="entry name" value="ANF_lig-bd_rcpt"/>
</dbReference>
<dbReference type="FunFam" id="3.40.50.2300:FF:000241">
    <property type="entry name" value="Guanylate cyclase"/>
    <property type="match status" value="1"/>
</dbReference>
<evidence type="ECO:0000256" key="4">
    <source>
        <dbReference type="ARBA" id="ARBA00022475"/>
    </source>
</evidence>
<evidence type="ECO:0000256" key="5">
    <source>
        <dbReference type="ARBA" id="ARBA00022692"/>
    </source>
</evidence>
<dbReference type="FunFam" id="3.40.50.2300:FF:000547">
    <property type="entry name" value="Guanylate cyclase"/>
    <property type="match status" value="1"/>
</dbReference>
<evidence type="ECO:0000256" key="14">
    <source>
        <dbReference type="ARBA" id="ARBA00023293"/>
    </source>
</evidence>
<dbReference type="SMART" id="SM00044">
    <property type="entry name" value="CYCc"/>
    <property type="match status" value="1"/>
</dbReference>
<comment type="catalytic activity">
    <reaction evidence="1 16">
        <text>GTP = 3',5'-cyclic GMP + diphosphate</text>
        <dbReference type="Rhea" id="RHEA:13665"/>
        <dbReference type="ChEBI" id="CHEBI:33019"/>
        <dbReference type="ChEBI" id="CHEBI:37565"/>
        <dbReference type="ChEBI" id="CHEBI:57746"/>
        <dbReference type="EC" id="4.6.1.2"/>
    </reaction>
</comment>
<dbReference type="CDD" id="cd07302">
    <property type="entry name" value="CHD"/>
    <property type="match status" value="1"/>
</dbReference>
<feature type="domain" description="Protein kinase" evidence="18">
    <location>
        <begin position="482"/>
        <end position="800"/>
    </location>
</feature>
<name>A0A1I7U8C7_9PELO</name>
<dbReference type="FunFam" id="1.10.510.10:FF:000990">
    <property type="entry name" value="Guanylate cyclase"/>
    <property type="match status" value="1"/>
</dbReference>
<evidence type="ECO:0000256" key="2">
    <source>
        <dbReference type="ARBA" id="ARBA00004251"/>
    </source>
</evidence>
<dbReference type="InterPro" id="IPR000719">
    <property type="entry name" value="Prot_kinase_dom"/>
</dbReference>
<evidence type="ECO:0000256" key="12">
    <source>
        <dbReference type="ARBA" id="ARBA00023180"/>
    </source>
</evidence>
<feature type="transmembrane region" description="Helical" evidence="17">
    <location>
        <begin position="449"/>
        <end position="475"/>
    </location>
</feature>
<dbReference type="InterPro" id="IPR050401">
    <property type="entry name" value="Cyclic_nucleotide_synthase"/>
</dbReference>
<evidence type="ECO:0000256" key="15">
    <source>
        <dbReference type="RuleBase" id="RU000405"/>
    </source>
</evidence>
<evidence type="ECO:0000256" key="8">
    <source>
        <dbReference type="ARBA" id="ARBA00022989"/>
    </source>
</evidence>
<dbReference type="SUPFAM" id="SSF56112">
    <property type="entry name" value="Protein kinase-like (PK-like)"/>
    <property type="match status" value="1"/>
</dbReference>
<dbReference type="GO" id="GO:0001653">
    <property type="term" value="F:peptide receptor activity"/>
    <property type="evidence" value="ECO:0007669"/>
    <property type="project" value="TreeGrafter"/>
</dbReference>
<dbReference type="PROSITE" id="PS00452">
    <property type="entry name" value="GUANYLATE_CYCLASE_1"/>
    <property type="match status" value="1"/>
</dbReference>
<evidence type="ECO:0000256" key="3">
    <source>
        <dbReference type="ARBA" id="ARBA00012202"/>
    </source>
</evidence>
<dbReference type="Pfam" id="PF01094">
    <property type="entry name" value="ANF_receptor"/>
    <property type="match status" value="1"/>
</dbReference>
<dbReference type="PANTHER" id="PTHR11920:SF363">
    <property type="entry name" value="RECEPTOR-TYPE GUANYLATE CYCLASE GCY-17"/>
    <property type="match status" value="1"/>
</dbReference>
<dbReference type="CDD" id="cd06352">
    <property type="entry name" value="PBP1_NPR_GC-like"/>
    <property type="match status" value="1"/>
</dbReference>
<dbReference type="PANTHER" id="PTHR11920">
    <property type="entry name" value="GUANYLYL CYCLASE"/>
    <property type="match status" value="1"/>
</dbReference>
<reference evidence="21" key="1">
    <citation type="submission" date="2016-11" db="UniProtKB">
        <authorList>
            <consortium name="WormBaseParasite"/>
        </authorList>
    </citation>
    <scope>IDENTIFICATION</scope>
</reference>
<dbReference type="GO" id="GO:0004383">
    <property type="term" value="F:guanylate cyclase activity"/>
    <property type="evidence" value="ECO:0007669"/>
    <property type="project" value="UniProtKB-EC"/>
</dbReference>
<keyword evidence="9" id="KW-0342">GTP-binding</keyword>
<dbReference type="InterPro" id="IPR018297">
    <property type="entry name" value="A/G_cyclase_CS"/>
</dbReference>
<keyword evidence="13 15" id="KW-0456">Lyase</keyword>
<evidence type="ECO:0000256" key="9">
    <source>
        <dbReference type="ARBA" id="ARBA00023134"/>
    </source>
</evidence>
<evidence type="ECO:0000256" key="16">
    <source>
        <dbReference type="RuleBase" id="RU003431"/>
    </source>
</evidence>
<evidence type="ECO:0000259" key="18">
    <source>
        <dbReference type="PROSITE" id="PS50011"/>
    </source>
</evidence>
<dbReference type="Proteomes" id="UP000095282">
    <property type="component" value="Unplaced"/>
</dbReference>
<evidence type="ECO:0000256" key="7">
    <source>
        <dbReference type="ARBA" id="ARBA00022741"/>
    </source>
</evidence>
<keyword evidence="14 16" id="KW-0141">cGMP biosynthesis</keyword>
<dbReference type="PROSITE" id="PS50011">
    <property type="entry name" value="PROTEIN_KINASE_DOM"/>
    <property type="match status" value="1"/>
</dbReference>
<dbReference type="Gene3D" id="1.10.510.10">
    <property type="entry name" value="Transferase(Phosphotransferase) domain 1"/>
    <property type="match status" value="1"/>
</dbReference>
<dbReference type="GO" id="GO:0005524">
    <property type="term" value="F:ATP binding"/>
    <property type="evidence" value="ECO:0007669"/>
    <property type="project" value="InterPro"/>
</dbReference>
<keyword evidence="10 17" id="KW-0472">Membrane</keyword>
<dbReference type="EC" id="4.6.1.2" evidence="3 16"/>
<dbReference type="SUPFAM" id="SSF55073">
    <property type="entry name" value="Nucleotide cyclase"/>
    <property type="match status" value="1"/>
</dbReference>
<dbReference type="GO" id="GO:0004672">
    <property type="term" value="F:protein kinase activity"/>
    <property type="evidence" value="ECO:0007669"/>
    <property type="project" value="InterPro"/>
</dbReference>
<keyword evidence="11" id="KW-0675">Receptor</keyword>
<keyword evidence="8 17" id="KW-1133">Transmembrane helix</keyword>
<dbReference type="eggNOG" id="KOG1023">
    <property type="taxonomic scope" value="Eukaryota"/>
</dbReference>
<keyword evidence="5 17" id="KW-0812">Transmembrane</keyword>
<protein>
    <recommendedName>
        <fullName evidence="3 16">Guanylate cyclase</fullName>
        <ecNumber evidence="3 16">4.6.1.2</ecNumber>
    </recommendedName>
</protein>
<dbReference type="SUPFAM" id="SSF53822">
    <property type="entry name" value="Periplasmic binding protein-like I"/>
    <property type="match status" value="1"/>
</dbReference>
<keyword evidence="20" id="KW-1185">Reference proteome</keyword>
<evidence type="ECO:0000256" key="10">
    <source>
        <dbReference type="ARBA" id="ARBA00023136"/>
    </source>
</evidence>
<proteinExistence type="inferred from homology"/>
<evidence type="ECO:0000256" key="17">
    <source>
        <dbReference type="SAM" id="Phobius"/>
    </source>
</evidence>
<sequence>MLFVQNVTNLEIGIGYRTSAAAVLVTRDRIRAEHLLDNFDFEFISEFDECDEVQAAGKTVDLLAVRNVDVIFGPTCSRPAIAASGLAAYYNIPIFEWGLTTSLDLTNRNRFPTTVPFSINSYSLALAIRALMKQFEWDQFVFMYSNDGDEEKCESLKNDIQTVSSLHDDVTLAFTYQIASKSLNDMREAVKVVKQRGRIIVICVPAGNGSKKTVMQAVAVEDANTSEFVYIMAETNSRGFYVDDFGGEWHYLWEGSANSADGLSVEESRQSMSNLLFLNMGMNEEVTPQYLNFSNLVIQMMKDPPFNCVEDCADPKYSSVAKYAGQLADAFYAYAVSLNRTLTTNPLADYRNGLLILENIGMTFQGVGGGDVVVDPDSARRSLIYLSGLNSSLLPQTYARLFLTNQSTEFVKLYENESKDIWNGKERPKARPTCGFTGKECPANFARDYLVIVILVGLFITFAVSTAIGGILYAIRMRHREIERQDLLWQVGFKELFAIQKKVRFSCKYFKNRFLIVSNGIQPAVICKYKIIFNKIDDRESERKLTNEMVAANKHESRNPLSLEDKTQMRQIRTLDHENLNKFIGLCLDGPQLLSIWRYCSRGSLADVISKSSIQMDSFFMFSLIRDISNGIGYIHNSFLGFHGYLTSRSCLIDDRWQIKISDYGFQFIRCHDQLTNDKMLWMSPELLRDPWNERTKEGDIYSFGIISSELLTRSSAFDLNNRNETAEELIYQLKKGGFNAVRPSLEVDDSLEINPALLHLIRDCWTEKPSERPTIEQVKSQLKSLSDGNKRNLMDHVFDMLEKYASTLEEEVTERTKELVEEKKKSDVLLHRMLPKSIAEKLKSGQAIEPETFEQVTIFFSDVVQFTTLASKCTPLQVVALLNELYTTFDSIIEKHDVYKVETIGDGYLCVSGLPHRNGNEHIRHIARMAIGFLSSLHNFRISHLPNERINLRIGINCGPVVAGVVGLTMPRYCLFGDTVNTASRMESNGKPGKIHLSSDANRMITQVVGGFRTEPRGEVIIKGKGVMETYWLLSEDVNLQMKPNLKKERLESPTSSLRTRTITPLSVQNIL</sequence>
<keyword evidence="7" id="KW-0547">Nucleotide-binding</keyword>
<dbReference type="GO" id="GO:0005525">
    <property type="term" value="F:GTP binding"/>
    <property type="evidence" value="ECO:0007669"/>
    <property type="project" value="UniProtKB-KW"/>
</dbReference>
<evidence type="ECO:0000313" key="21">
    <source>
        <dbReference type="WBParaSite" id="Csp11.Scaffold629.g15888.t1"/>
    </source>
</evidence>
<dbReference type="Gene3D" id="3.40.50.2300">
    <property type="match status" value="2"/>
</dbReference>
<evidence type="ECO:0000313" key="20">
    <source>
        <dbReference type="Proteomes" id="UP000095282"/>
    </source>
</evidence>
<keyword evidence="6" id="KW-0732">Signal</keyword>
<dbReference type="GO" id="GO:0035556">
    <property type="term" value="P:intracellular signal transduction"/>
    <property type="evidence" value="ECO:0007669"/>
    <property type="project" value="InterPro"/>
</dbReference>
<dbReference type="GO" id="GO:0005886">
    <property type="term" value="C:plasma membrane"/>
    <property type="evidence" value="ECO:0007669"/>
    <property type="project" value="UniProtKB-SubCell"/>
</dbReference>
<dbReference type="GO" id="GO:0006935">
    <property type="term" value="P:chemotaxis"/>
    <property type="evidence" value="ECO:0007669"/>
    <property type="project" value="UniProtKB-ARBA"/>
</dbReference>